<dbReference type="EMBL" id="CP003185">
    <property type="protein sequence ID" value="AFK94324.1"/>
    <property type="molecule type" value="Genomic_DNA"/>
</dbReference>
<protein>
    <submittedName>
        <fullName evidence="2">Uncharacterized protein</fullName>
    </submittedName>
</protein>
<evidence type="ECO:0000313" key="2">
    <source>
        <dbReference type="EMBL" id="AFK94324.1"/>
    </source>
</evidence>
<feature type="transmembrane region" description="Helical" evidence="1">
    <location>
        <begin position="86"/>
        <end position="104"/>
    </location>
</feature>
<keyword evidence="2" id="KW-0614">Plasmid</keyword>
<geneLocation type="plasmid" evidence="2 3">
    <name>pMU3262</name>
</geneLocation>
<accession>I3WBX3</accession>
<keyword evidence="1" id="KW-1133">Transmembrane helix</keyword>
<evidence type="ECO:0000313" key="3">
    <source>
        <dbReference type="Proteomes" id="UP000006178"/>
    </source>
</evidence>
<dbReference type="BioCyc" id="TSAC1094508:GLMA-2823-MONOMER"/>
<dbReference type="AlphaFoldDB" id="I3WBX3"/>
<dbReference type="KEGG" id="tsh:Tsac_2777"/>
<reference evidence="2 3" key="1">
    <citation type="journal article" date="2014" name="Appl. Environ. Microbiol.">
        <title>Profile of Secreted Hydrolases, Associated Proteins, and SlpA in Thermoanaerobacterium saccharolyticum during the Degradation of Hemicellulose.</title>
        <authorList>
            <person name="Currie D.H."/>
            <person name="Guss A.M."/>
            <person name="Herring C.D."/>
            <person name="Giannone R.J."/>
            <person name="Johnson C.M."/>
            <person name="Lankford P.K."/>
            <person name="Brown S.D."/>
            <person name="Hettich R.L."/>
            <person name="Lynd L.R."/>
        </authorList>
    </citation>
    <scope>NUCLEOTIDE SEQUENCE [LARGE SCALE GENOMIC DNA]</scope>
    <source>
        <strain evidence="3">DSM 8691 / JW/SL-YS485</strain>
    </source>
</reference>
<keyword evidence="1" id="KW-0812">Transmembrane</keyword>
<dbReference type="Proteomes" id="UP000006178">
    <property type="component" value="Plasmid pMU3262"/>
</dbReference>
<organism evidence="2 3">
    <name type="scientific">Thermoanaerobacterium saccharolyticum (strain DSM 8691 / JW/SL-YS485)</name>
    <dbReference type="NCBI Taxonomy" id="1094508"/>
    <lineage>
        <taxon>Bacteria</taxon>
        <taxon>Bacillati</taxon>
        <taxon>Bacillota</taxon>
        <taxon>Clostridia</taxon>
        <taxon>Thermoanaerobacterales</taxon>
        <taxon>Thermoanaerobacteraceae</taxon>
        <taxon>Thermoanaerobacterium</taxon>
    </lineage>
</organism>
<sequence>MDIFLALTPAIVAFITVILNEVWKLSISAMLVLILSLICVFFLVIKTVKRFGQFDWKYFIRFVVIRSLPSIVLGLLATYVYTTDSYINVFLIGYIISYVTSVHLTSVKDISKLLGE</sequence>
<gene>
    <name evidence="2" type="ordered locus">Tsac_2777</name>
</gene>
<feature type="transmembrane region" description="Helical" evidence="1">
    <location>
        <begin position="29"/>
        <end position="46"/>
    </location>
</feature>
<dbReference type="RefSeq" id="WP_014759595.1">
    <property type="nucleotide sequence ID" value="NC_017998.1"/>
</dbReference>
<proteinExistence type="predicted"/>
<keyword evidence="3" id="KW-1185">Reference proteome</keyword>
<evidence type="ECO:0000256" key="1">
    <source>
        <dbReference type="SAM" id="Phobius"/>
    </source>
</evidence>
<feature type="transmembrane region" description="Helical" evidence="1">
    <location>
        <begin position="58"/>
        <end position="80"/>
    </location>
</feature>
<name>I3WBX3_THESW</name>
<keyword evidence="1" id="KW-0472">Membrane</keyword>